<evidence type="ECO:0000256" key="2">
    <source>
        <dbReference type="SAM" id="SignalP"/>
    </source>
</evidence>
<keyword evidence="4" id="KW-0378">Hydrolase</keyword>
<proteinExistence type="evidence at transcript level"/>
<keyword evidence="1" id="KW-0325">Glycoprotein</keyword>
<dbReference type="Pfam" id="PF00135">
    <property type="entry name" value="COesterase"/>
    <property type="match status" value="1"/>
</dbReference>
<dbReference type="PANTHER" id="PTHR11559">
    <property type="entry name" value="CARBOXYLESTERASE"/>
    <property type="match status" value="1"/>
</dbReference>
<evidence type="ECO:0000256" key="1">
    <source>
        <dbReference type="ARBA" id="ARBA00023180"/>
    </source>
</evidence>
<dbReference type="GO" id="GO:0106435">
    <property type="term" value="F:carboxylesterase activity"/>
    <property type="evidence" value="ECO:0007669"/>
    <property type="project" value="UniProtKB-EC"/>
</dbReference>
<dbReference type="EMBL" id="MG676377">
    <property type="protein sequence ID" value="AYN64426.1"/>
    <property type="molecule type" value="mRNA"/>
</dbReference>
<sequence length="581" mass="65284">MAVLPFIWKILLPINMGLNPILNTTLGPIKGNWELSSNNIAYMAFTGIPFAKPPVGQLRFANPEPADAWTGTLDATKRAPRCAQRNYLFYDNPKVEGQEDCLYLNIYVPVMNMYEIGARISTETVMAGIHWGGFMAGGSDAGYLGPSYFMNKGVILVTFNYRLGIFGFLSTLDDAAPGNLGLKDQVLALKWIKQNINSYGGNPEKVTIFGQSAGAASVHFHLASKASDGLFARAISQSGSALASWALPNNTLQYALTMTDASIFNCHHSTSYALVHCMRNVSVDELLWSQDNFKIFHRFPLSVWGTVVETSTELNPNPFLTEEVLKDLTSGNVKQVPWMTGIVQDEGLLIAASMLTVRSEIEDLNQNFNKTMIALLLLRRLGAHAQEAYNKIFDFYLHHAQLDKEDIRQLKGFIDVWSDRFFTYPLYKALKLQLSKGHKSIYLYNFEYSGQYSYAAAFSTEHYFRSSHPLGPSHCDDLLYQYQTPDIFNKLTKPNDLALVNIWLGLWTNFAIYGEPNPPENKPLNLNWDPLPTGDLHTGDTLFLNVTGSKDSGAKFNIWQGFYEERIAFWEQLVHSIKQPL</sequence>
<dbReference type="EC" id="3.1.1.1" evidence="4"/>
<feature type="chain" id="PRO_5018159429" evidence="2">
    <location>
        <begin position="18"/>
        <end position="581"/>
    </location>
</feature>
<reference evidence="4" key="1">
    <citation type="journal article" date="2018" name="Pest Manag. Sci.">
        <title>Isolation of CarE genes from the Chinese white pine beetle Dendroctonus armandi (Curculionidae: Scolytinae) and their response to host chemical defense.</title>
        <authorList>
            <person name="Dai L."/>
            <person name="Gao H."/>
            <person name="Ye J."/>
            <person name="Fu D."/>
            <person name="Sun Y."/>
            <person name="Chen H."/>
        </authorList>
    </citation>
    <scope>NUCLEOTIDE SEQUENCE</scope>
</reference>
<accession>A0A3G2KX63</accession>
<feature type="signal peptide" evidence="2">
    <location>
        <begin position="1"/>
        <end position="17"/>
    </location>
</feature>
<dbReference type="Gene3D" id="3.40.50.1820">
    <property type="entry name" value="alpha/beta hydrolase"/>
    <property type="match status" value="1"/>
</dbReference>
<dbReference type="InterPro" id="IPR029058">
    <property type="entry name" value="AB_hydrolase_fold"/>
</dbReference>
<gene>
    <name evidence="4" type="primary">CarE4</name>
</gene>
<keyword evidence="2" id="KW-0732">Signal</keyword>
<name>A0A3G2KX63_9CUCU</name>
<dbReference type="InterPro" id="IPR050309">
    <property type="entry name" value="Type-B_Carboxylest/Lipase"/>
</dbReference>
<dbReference type="AlphaFoldDB" id="A0A3G2KX63"/>
<feature type="domain" description="Carboxylesterase type B" evidence="3">
    <location>
        <begin position="20"/>
        <end position="537"/>
    </location>
</feature>
<dbReference type="InterPro" id="IPR019819">
    <property type="entry name" value="Carboxylesterase_B_CS"/>
</dbReference>
<dbReference type="PROSITE" id="PS00941">
    <property type="entry name" value="CARBOXYLESTERASE_B_2"/>
    <property type="match status" value="1"/>
</dbReference>
<dbReference type="SUPFAM" id="SSF53474">
    <property type="entry name" value="alpha/beta-Hydrolases"/>
    <property type="match status" value="1"/>
</dbReference>
<dbReference type="InterPro" id="IPR002018">
    <property type="entry name" value="CarbesteraseB"/>
</dbReference>
<organism evidence="4">
    <name type="scientific">Dendroctonus armandi</name>
    <dbReference type="NCBI Taxonomy" id="77159"/>
    <lineage>
        <taxon>Eukaryota</taxon>
        <taxon>Metazoa</taxon>
        <taxon>Ecdysozoa</taxon>
        <taxon>Arthropoda</taxon>
        <taxon>Hexapoda</taxon>
        <taxon>Insecta</taxon>
        <taxon>Pterygota</taxon>
        <taxon>Neoptera</taxon>
        <taxon>Endopterygota</taxon>
        <taxon>Coleoptera</taxon>
        <taxon>Polyphaga</taxon>
        <taxon>Cucujiformia</taxon>
        <taxon>Curculionidae</taxon>
        <taxon>Scolytinae</taxon>
        <taxon>Dendroctonus</taxon>
    </lineage>
</organism>
<evidence type="ECO:0000313" key="4">
    <source>
        <dbReference type="EMBL" id="AYN64426.1"/>
    </source>
</evidence>
<evidence type="ECO:0000259" key="3">
    <source>
        <dbReference type="Pfam" id="PF00135"/>
    </source>
</evidence>
<protein>
    <submittedName>
        <fullName evidence="4">Carboxylesterase</fullName>
        <ecNumber evidence="4">3.1.1.1</ecNumber>
    </submittedName>
</protein>